<accession>A0A0E9U7C0</accession>
<organism evidence="1">
    <name type="scientific">Anguilla anguilla</name>
    <name type="common">European freshwater eel</name>
    <name type="synonym">Muraena anguilla</name>
    <dbReference type="NCBI Taxonomy" id="7936"/>
    <lineage>
        <taxon>Eukaryota</taxon>
        <taxon>Metazoa</taxon>
        <taxon>Chordata</taxon>
        <taxon>Craniata</taxon>
        <taxon>Vertebrata</taxon>
        <taxon>Euteleostomi</taxon>
        <taxon>Actinopterygii</taxon>
        <taxon>Neopterygii</taxon>
        <taxon>Teleostei</taxon>
        <taxon>Anguilliformes</taxon>
        <taxon>Anguillidae</taxon>
        <taxon>Anguilla</taxon>
    </lineage>
</organism>
<evidence type="ECO:0000313" key="1">
    <source>
        <dbReference type="EMBL" id="JAH61647.1"/>
    </source>
</evidence>
<dbReference type="EMBL" id="GBXM01046930">
    <property type="protein sequence ID" value="JAH61647.1"/>
    <property type="molecule type" value="Transcribed_RNA"/>
</dbReference>
<reference evidence="1" key="2">
    <citation type="journal article" date="2015" name="Fish Shellfish Immunol.">
        <title>Early steps in the European eel (Anguilla anguilla)-Vibrio vulnificus interaction in the gills: Role of the RtxA13 toxin.</title>
        <authorList>
            <person name="Callol A."/>
            <person name="Pajuelo D."/>
            <person name="Ebbesson L."/>
            <person name="Teles M."/>
            <person name="MacKenzie S."/>
            <person name="Amaro C."/>
        </authorList>
    </citation>
    <scope>NUCLEOTIDE SEQUENCE</scope>
</reference>
<sequence length="15" mass="1715">MEKTSVNILRAKLVI</sequence>
<reference evidence="1" key="1">
    <citation type="submission" date="2014-11" db="EMBL/GenBank/DDBJ databases">
        <authorList>
            <person name="Amaro Gonzalez C."/>
        </authorList>
    </citation>
    <scope>NUCLEOTIDE SEQUENCE</scope>
</reference>
<name>A0A0E9U7C0_ANGAN</name>
<proteinExistence type="predicted"/>
<protein>
    <submittedName>
        <fullName evidence="1">Uncharacterized protein</fullName>
    </submittedName>
</protein>